<keyword evidence="8" id="KW-1185">Reference proteome</keyword>
<protein>
    <recommendedName>
        <fullName evidence="6">NfeD-like C-terminal domain-containing protein</fullName>
    </recommendedName>
</protein>
<comment type="subcellular location">
    <subcellularLocation>
        <location evidence="1">Membrane</location>
        <topology evidence="1">Multi-pass membrane protein</topology>
    </subcellularLocation>
</comment>
<dbReference type="Gene3D" id="2.40.50.140">
    <property type="entry name" value="Nucleic acid-binding proteins"/>
    <property type="match status" value="1"/>
</dbReference>
<accession>A0ABP6ATP4</accession>
<proteinExistence type="predicted"/>
<keyword evidence="3 5" id="KW-1133">Transmembrane helix</keyword>
<evidence type="ECO:0000256" key="1">
    <source>
        <dbReference type="ARBA" id="ARBA00004141"/>
    </source>
</evidence>
<feature type="domain" description="NfeD-like C-terminal" evidence="6">
    <location>
        <begin position="84"/>
        <end position="141"/>
    </location>
</feature>
<dbReference type="Proteomes" id="UP001499978">
    <property type="component" value="Unassembled WGS sequence"/>
</dbReference>
<feature type="transmembrane region" description="Helical" evidence="5">
    <location>
        <begin position="44"/>
        <end position="63"/>
    </location>
</feature>
<sequence length="152" mass="15529">MDALVWVALGVVLAVAELFTVTLVLAMFSVGAFAAALASGLGANTPIQLGVFAAVSALGALAARPVIQRHRRRAAALPARFGVDAVEGSLGIVIEPVDDESGLIKVAGELWSARVPLGVAPIDVGSHVRVVSVSGATVMVREHAGEDKELSQ</sequence>
<dbReference type="SUPFAM" id="SSF141322">
    <property type="entry name" value="NfeD domain-like"/>
    <property type="match status" value="1"/>
</dbReference>
<dbReference type="InterPro" id="IPR012340">
    <property type="entry name" value="NA-bd_OB-fold"/>
</dbReference>
<evidence type="ECO:0000256" key="4">
    <source>
        <dbReference type="ARBA" id="ARBA00023136"/>
    </source>
</evidence>
<keyword evidence="4 5" id="KW-0472">Membrane</keyword>
<dbReference type="InterPro" id="IPR002810">
    <property type="entry name" value="NfeD-like_C"/>
</dbReference>
<evidence type="ECO:0000313" key="7">
    <source>
        <dbReference type="EMBL" id="GAA2523055.1"/>
    </source>
</evidence>
<evidence type="ECO:0000256" key="2">
    <source>
        <dbReference type="ARBA" id="ARBA00022692"/>
    </source>
</evidence>
<dbReference type="RefSeq" id="WP_344171847.1">
    <property type="nucleotide sequence ID" value="NZ_BAAARY010000008.1"/>
</dbReference>
<comment type="caution">
    <text evidence="7">The sequence shown here is derived from an EMBL/GenBank/DDBJ whole genome shotgun (WGS) entry which is preliminary data.</text>
</comment>
<keyword evidence="2 5" id="KW-0812">Transmembrane</keyword>
<evidence type="ECO:0000256" key="5">
    <source>
        <dbReference type="SAM" id="Phobius"/>
    </source>
</evidence>
<organism evidence="7 8">
    <name type="scientific">Pilimelia columellifera subsp. columellifera</name>
    <dbReference type="NCBI Taxonomy" id="706583"/>
    <lineage>
        <taxon>Bacteria</taxon>
        <taxon>Bacillati</taxon>
        <taxon>Actinomycetota</taxon>
        <taxon>Actinomycetes</taxon>
        <taxon>Micromonosporales</taxon>
        <taxon>Micromonosporaceae</taxon>
        <taxon>Pilimelia</taxon>
    </lineage>
</organism>
<dbReference type="InterPro" id="IPR052165">
    <property type="entry name" value="Membrane_assoc_protease"/>
</dbReference>
<dbReference type="Pfam" id="PF01957">
    <property type="entry name" value="NfeD"/>
    <property type="match status" value="1"/>
</dbReference>
<dbReference type="PANTHER" id="PTHR33507:SF3">
    <property type="entry name" value="INNER MEMBRANE PROTEIN YBBJ"/>
    <property type="match status" value="1"/>
</dbReference>
<evidence type="ECO:0000259" key="6">
    <source>
        <dbReference type="Pfam" id="PF01957"/>
    </source>
</evidence>
<evidence type="ECO:0000313" key="8">
    <source>
        <dbReference type="Proteomes" id="UP001499978"/>
    </source>
</evidence>
<dbReference type="EMBL" id="BAAARY010000008">
    <property type="protein sequence ID" value="GAA2523055.1"/>
    <property type="molecule type" value="Genomic_DNA"/>
</dbReference>
<name>A0ABP6ATP4_9ACTN</name>
<gene>
    <name evidence="7" type="ORF">GCM10010201_21610</name>
</gene>
<reference evidence="8" key="1">
    <citation type="journal article" date="2019" name="Int. J. Syst. Evol. Microbiol.">
        <title>The Global Catalogue of Microorganisms (GCM) 10K type strain sequencing project: providing services to taxonomists for standard genome sequencing and annotation.</title>
        <authorList>
            <consortium name="The Broad Institute Genomics Platform"/>
            <consortium name="The Broad Institute Genome Sequencing Center for Infectious Disease"/>
            <person name="Wu L."/>
            <person name="Ma J."/>
        </authorList>
    </citation>
    <scope>NUCLEOTIDE SEQUENCE [LARGE SCALE GENOMIC DNA]</scope>
    <source>
        <strain evidence="8">JCM 3367</strain>
    </source>
</reference>
<dbReference type="PANTHER" id="PTHR33507">
    <property type="entry name" value="INNER MEMBRANE PROTEIN YBBJ"/>
    <property type="match status" value="1"/>
</dbReference>
<evidence type="ECO:0000256" key="3">
    <source>
        <dbReference type="ARBA" id="ARBA00022989"/>
    </source>
</evidence>